<evidence type="ECO:0000256" key="7">
    <source>
        <dbReference type="ARBA" id="ARBA00023157"/>
    </source>
</evidence>
<keyword evidence="11" id="KW-0547">Nucleotide-binding</keyword>
<dbReference type="PANTHER" id="PTHR22912">
    <property type="entry name" value="DISULFIDE OXIDOREDUCTASE"/>
    <property type="match status" value="1"/>
</dbReference>
<gene>
    <name evidence="16" type="primary">lpdA</name>
    <name evidence="16" type="ORF">ENS06_13495</name>
</gene>
<evidence type="ECO:0000256" key="8">
    <source>
        <dbReference type="ARBA" id="ARBA00023284"/>
    </source>
</evidence>
<feature type="active site" description="Proton acceptor" evidence="10">
    <location>
        <position position="450"/>
    </location>
</feature>
<dbReference type="PROSITE" id="PS00076">
    <property type="entry name" value="PYRIDINE_REDOX_1"/>
    <property type="match status" value="1"/>
</dbReference>
<dbReference type="EMBL" id="DSTK01000039">
    <property type="protein sequence ID" value="HFK98320.1"/>
    <property type="molecule type" value="Genomic_DNA"/>
</dbReference>
<organism evidence="16">
    <name type="scientific">Desulfacinum infernum</name>
    <dbReference type="NCBI Taxonomy" id="35837"/>
    <lineage>
        <taxon>Bacteria</taxon>
        <taxon>Pseudomonadati</taxon>
        <taxon>Thermodesulfobacteriota</taxon>
        <taxon>Syntrophobacteria</taxon>
        <taxon>Syntrophobacterales</taxon>
        <taxon>Syntrophobacteraceae</taxon>
        <taxon>Desulfacinum</taxon>
    </lineage>
</organism>
<dbReference type="PANTHER" id="PTHR22912:SF151">
    <property type="entry name" value="DIHYDROLIPOYL DEHYDROGENASE, MITOCHONDRIAL"/>
    <property type="match status" value="1"/>
</dbReference>
<evidence type="ECO:0000256" key="4">
    <source>
        <dbReference type="ARBA" id="ARBA00022827"/>
    </source>
</evidence>
<evidence type="ECO:0000256" key="6">
    <source>
        <dbReference type="ARBA" id="ARBA00023027"/>
    </source>
</evidence>
<dbReference type="InterPro" id="IPR050151">
    <property type="entry name" value="Class-I_Pyr_Nuc-Dis_Oxidored"/>
</dbReference>
<dbReference type="GO" id="GO:0006103">
    <property type="term" value="P:2-oxoglutarate metabolic process"/>
    <property type="evidence" value="ECO:0007669"/>
    <property type="project" value="TreeGrafter"/>
</dbReference>
<keyword evidence="4 11" id="KW-0274">FAD</keyword>
<feature type="binding site" evidence="11">
    <location>
        <position position="54"/>
    </location>
    <ligand>
        <name>FAD</name>
        <dbReference type="ChEBI" id="CHEBI:57692"/>
    </ligand>
</feature>
<dbReference type="PRINTS" id="PR00411">
    <property type="entry name" value="PNDRDTASEI"/>
</dbReference>
<dbReference type="PRINTS" id="PR00368">
    <property type="entry name" value="FADPNR"/>
</dbReference>
<dbReference type="GO" id="GO:0050660">
    <property type="term" value="F:flavin adenine dinucleotide binding"/>
    <property type="evidence" value="ECO:0007669"/>
    <property type="project" value="InterPro"/>
</dbReference>
<feature type="binding site" evidence="11">
    <location>
        <begin position="324"/>
        <end position="327"/>
    </location>
    <ligand>
        <name>FAD</name>
        <dbReference type="ChEBI" id="CHEBI:57692"/>
    </ligand>
</feature>
<dbReference type="GO" id="GO:0004148">
    <property type="term" value="F:dihydrolipoyl dehydrogenase (NADH) activity"/>
    <property type="evidence" value="ECO:0007669"/>
    <property type="project" value="UniProtKB-EC"/>
</dbReference>
<name>A0A832EKE5_9BACT</name>
<feature type="domain" description="FAD/NAD(P)-binding" evidence="15">
    <location>
        <begin position="7"/>
        <end position="333"/>
    </location>
</feature>
<evidence type="ECO:0000256" key="10">
    <source>
        <dbReference type="PIRSR" id="PIRSR000350-2"/>
    </source>
</evidence>
<dbReference type="GO" id="GO:0005737">
    <property type="term" value="C:cytoplasm"/>
    <property type="evidence" value="ECO:0007669"/>
    <property type="project" value="UniProtKB-ARBA"/>
</dbReference>
<dbReference type="InterPro" id="IPR012999">
    <property type="entry name" value="Pyr_OxRdtase_I_AS"/>
</dbReference>
<evidence type="ECO:0000313" key="16">
    <source>
        <dbReference type="EMBL" id="HFK98320.1"/>
    </source>
</evidence>
<accession>A0A832EKE5</accession>
<feature type="binding site" evidence="11">
    <location>
        <position position="276"/>
    </location>
    <ligand>
        <name>NAD(+)</name>
        <dbReference type="ChEBI" id="CHEBI:57540"/>
    </ligand>
</feature>
<dbReference type="AlphaFoldDB" id="A0A832EKE5"/>
<dbReference type="SUPFAM" id="SSF51905">
    <property type="entry name" value="FAD/NAD(P)-binding domain"/>
    <property type="match status" value="1"/>
</dbReference>
<dbReference type="InterPro" id="IPR004099">
    <property type="entry name" value="Pyr_nucl-diS_OxRdtase_dimer"/>
</dbReference>
<keyword evidence="7" id="KW-1015">Disulfide bond</keyword>
<feature type="disulfide bond" description="Redox-active" evidence="12">
    <location>
        <begin position="45"/>
        <end position="50"/>
    </location>
</feature>
<protein>
    <recommendedName>
        <fullName evidence="2 13">Dihydrolipoyl dehydrogenase</fullName>
        <ecNumber evidence="2 13">1.8.1.4</ecNumber>
    </recommendedName>
</protein>
<feature type="binding site" evidence="11">
    <location>
        <begin position="149"/>
        <end position="151"/>
    </location>
    <ligand>
        <name>FAD</name>
        <dbReference type="ChEBI" id="CHEBI:57692"/>
    </ligand>
</feature>
<proteinExistence type="inferred from homology"/>
<keyword evidence="3 13" id="KW-0285">Flavoprotein</keyword>
<dbReference type="InterPro" id="IPR006258">
    <property type="entry name" value="Lipoamide_DH"/>
</dbReference>
<evidence type="ECO:0000256" key="2">
    <source>
        <dbReference type="ARBA" id="ARBA00012608"/>
    </source>
</evidence>
<comment type="caution">
    <text evidence="16">The sequence shown here is derived from an EMBL/GenBank/DDBJ whole genome shotgun (WGS) entry which is preliminary data.</text>
</comment>
<feature type="binding site" evidence="11">
    <location>
        <position position="118"/>
    </location>
    <ligand>
        <name>FAD</name>
        <dbReference type="ChEBI" id="CHEBI:57692"/>
    </ligand>
</feature>
<feature type="binding site" evidence="11">
    <location>
        <position position="209"/>
    </location>
    <ligand>
        <name>NAD(+)</name>
        <dbReference type="ChEBI" id="CHEBI:57540"/>
    </ligand>
</feature>
<evidence type="ECO:0000256" key="11">
    <source>
        <dbReference type="PIRSR" id="PIRSR000350-3"/>
    </source>
</evidence>
<reference evidence="16" key="1">
    <citation type="journal article" date="2020" name="mSystems">
        <title>Genome- and Community-Level Interaction Insights into Carbon Utilization and Element Cycling Functions of Hydrothermarchaeota in Hydrothermal Sediment.</title>
        <authorList>
            <person name="Zhou Z."/>
            <person name="Liu Y."/>
            <person name="Xu W."/>
            <person name="Pan J."/>
            <person name="Luo Z.H."/>
            <person name="Li M."/>
        </authorList>
    </citation>
    <scope>NUCLEOTIDE SEQUENCE [LARGE SCALE GENOMIC DNA]</scope>
    <source>
        <strain evidence="16">SpSt-456</strain>
    </source>
</reference>
<evidence type="ECO:0000256" key="9">
    <source>
        <dbReference type="ARBA" id="ARBA00049187"/>
    </source>
</evidence>
<sequence>MTAEKRFDVVVIGSGPGGYVACVRAAQLGMKTACVEKAARLGGVCLNVGCIPSKALLDSSEFYDMARRRFQEHGIRFQGLEPDLAVMMARKDTVVRELTENVQKLLERHRVSVIHGTGRLTAPNRVTVDRAPPETGSLELEARFIILATGSEPVAVPGIPLDGEFIVTSTEALSFGEVPKRLGIVGGGYIGLELGSVWNRLGSQVTVIEMLPRIAALLDSQVSRALERSLRRQGIRFFLESRVVEASVEKGEVAVRIQTKEAEERLVFDRLLVAVGRRPLTRGLGLEALGVATHSQTGHILTDSHYRTSVSGVYAIGDLIAGPMLAHKASAEAVACVEAMAGMESEVNYDAVPAVIYTWPEVAAVGKTEEELRDLGVPYCVGTYPFAGAGRARCMGETEGFVKVLSHAASGRLLGVHIIGPRASDMIAEGVLALECGAKASDIGRIMHGHPTFAEALQEAARVATACAIYGKD</sequence>
<keyword evidence="8 13" id="KW-0676">Redox-active center</keyword>
<evidence type="ECO:0000259" key="14">
    <source>
        <dbReference type="Pfam" id="PF02852"/>
    </source>
</evidence>
<keyword evidence="6 11" id="KW-0520">NAD</keyword>
<evidence type="ECO:0000259" key="15">
    <source>
        <dbReference type="Pfam" id="PF07992"/>
    </source>
</evidence>
<dbReference type="Pfam" id="PF07992">
    <property type="entry name" value="Pyr_redox_2"/>
    <property type="match status" value="1"/>
</dbReference>
<dbReference type="EC" id="1.8.1.4" evidence="2 13"/>
<comment type="miscellaneous">
    <text evidence="13">The active site is a redox-active disulfide bond.</text>
</comment>
<comment type="cofactor">
    <cofactor evidence="11 13">
        <name>FAD</name>
        <dbReference type="ChEBI" id="CHEBI:57692"/>
    </cofactor>
    <text evidence="11 13">Binds 1 FAD per subunit.</text>
</comment>
<keyword evidence="5 13" id="KW-0560">Oxidoreductase</keyword>
<feature type="domain" description="Pyridine nucleotide-disulphide oxidoreductase dimerisation" evidence="14">
    <location>
        <begin position="352"/>
        <end position="461"/>
    </location>
</feature>
<feature type="binding site" evidence="11">
    <location>
        <position position="318"/>
    </location>
    <ligand>
        <name>FAD</name>
        <dbReference type="ChEBI" id="CHEBI:57692"/>
    </ligand>
</feature>
<dbReference type="NCBIfam" id="TIGR01350">
    <property type="entry name" value="lipoamide_DH"/>
    <property type="match status" value="1"/>
</dbReference>
<dbReference type="SUPFAM" id="SSF55424">
    <property type="entry name" value="FAD/NAD-linked reductases, dimerisation (C-terminal) domain"/>
    <property type="match status" value="1"/>
</dbReference>
<evidence type="ECO:0000256" key="13">
    <source>
        <dbReference type="RuleBase" id="RU003692"/>
    </source>
</evidence>
<dbReference type="PIRSF" id="PIRSF000350">
    <property type="entry name" value="Mercury_reductase_MerA"/>
    <property type="match status" value="1"/>
</dbReference>
<comment type="catalytic activity">
    <reaction evidence="9 13">
        <text>N(6)-[(R)-dihydrolipoyl]-L-lysyl-[protein] + NAD(+) = N(6)-[(R)-lipoyl]-L-lysyl-[protein] + NADH + H(+)</text>
        <dbReference type="Rhea" id="RHEA:15045"/>
        <dbReference type="Rhea" id="RHEA-COMP:10474"/>
        <dbReference type="Rhea" id="RHEA-COMP:10475"/>
        <dbReference type="ChEBI" id="CHEBI:15378"/>
        <dbReference type="ChEBI" id="CHEBI:57540"/>
        <dbReference type="ChEBI" id="CHEBI:57945"/>
        <dbReference type="ChEBI" id="CHEBI:83099"/>
        <dbReference type="ChEBI" id="CHEBI:83100"/>
        <dbReference type="EC" id="1.8.1.4"/>
    </reaction>
</comment>
<dbReference type="InterPro" id="IPR023753">
    <property type="entry name" value="FAD/NAD-binding_dom"/>
</dbReference>
<evidence type="ECO:0000256" key="3">
    <source>
        <dbReference type="ARBA" id="ARBA00022630"/>
    </source>
</evidence>
<dbReference type="InterPro" id="IPR016156">
    <property type="entry name" value="FAD/NAD-linked_Rdtase_dimer_sf"/>
</dbReference>
<evidence type="ECO:0000256" key="1">
    <source>
        <dbReference type="ARBA" id="ARBA00007532"/>
    </source>
</evidence>
<dbReference type="InterPro" id="IPR001100">
    <property type="entry name" value="Pyr_nuc-diS_OxRdtase"/>
</dbReference>
<dbReference type="Pfam" id="PF02852">
    <property type="entry name" value="Pyr_redox_dim"/>
    <property type="match status" value="1"/>
</dbReference>
<comment type="similarity">
    <text evidence="1 13">Belongs to the class-I pyridine nucleotide-disulfide oxidoreductase family.</text>
</comment>
<dbReference type="FunFam" id="3.30.390.30:FF:000001">
    <property type="entry name" value="Dihydrolipoyl dehydrogenase"/>
    <property type="match status" value="1"/>
</dbReference>
<dbReference type="Gene3D" id="3.50.50.60">
    <property type="entry name" value="FAD/NAD(P)-binding domain"/>
    <property type="match status" value="2"/>
</dbReference>
<dbReference type="Gene3D" id="3.30.390.30">
    <property type="match status" value="1"/>
</dbReference>
<evidence type="ECO:0000256" key="12">
    <source>
        <dbReference type="PIRSR" id="PIRSR000350-4"/>
    </source>
</evidence>
<evidence type="ECO:0000256" key="5">
    <source>
        <dbReference type="ARBA" id="ARBA00023002"/>
    </source>
</evidence>
<feature type="binding site" evidence="11">
    <location>
        <begin position="186"/>
        <end position="193"/>
    </location>
    <ligand>
        <name>NAD(+)</name>
        <dbReference type="ChEBI" id="CHEBI:57540"/>
    </ligand>
</feature>
<dbReference type="InterPro" id="IPR036188">
    <property type="entry name" value="FAD/NAD-bd_sf"/>
</dbReference>